<reference evidence="3 4" key="1">
    <citation type="submission" date="2010-04" db="EMBL/GenBank/DDBJ databases">
        <authorList>
            <person name="Qin X."/>
            <person name="Bachman B."/>
            <person name="Battles P."/>
            <person name="Bell A."/>
            <person name="Bess C."/>
            <person name="Bickham C."/>
            <person name="Chaboub L."/>
            <person name="Chen D."/>
            <person name="Coyle M."/>
            <person name="Deiros D.R."/>
            <person name="Dinh H."/>
            <person name="Forbes L."/>
            <person name="Fowler G."/>
            <person name="Francisco L."/>
            <person name="Fu Q."/>
            <person name="Gubbala S."/>
            <person name="Hale W."/>
            <person name="Han Y."/>
            <person name="Hemphill L."/>
            <person name="Highlander S.K."/>
            <person name="Hirani K."/>
            <person name="Hogues M."/>
            <person name="Jackson L."/>
            <person name="Jakkamsetti A."/>
            <person name="Javaid M."/>
            <person name="Jiang H."/>
            <person name="Korchina V."/>
            <person name="Kovar C."/>
            <person name="Lara F."/>
            <person name="Lee S."/>
            <person name="Mata R."/>
            <person name="Mathew T."/>
            <person name="Moen C."/>
            <person name="Morales K."/>
            <person name="Munidasa M."/>
            <person name="Nazareth L."/>
            <person name="Ngo R."/>
            <person name="Nguyen L."/>
            <person name="Okwuonu G."/>
            <person name="Ongeri F."/>
            <person name="Patil S."/>
            <person name="Petrosino J."/>
            <person name="Pham C."/>
            <person name="Pham P."/>
            <person name="Pu L.-L."/>
            <person name="Puazo M."/>
            <person name="Raj R."/>
            <person name="Reid J."/>
            <person name="Rouhana J."/>
            <person name="Saada N."/>
            <person name="Shang Y."/>
            <person name="Simmons D."/>
            <person name="Thornton R."/>
            <person name="Warren J."/>
            <person name="Weissenberger G."/>
            <person name="Zhang J."/>
            <person name="Zhang L."/>
            <person name="Zhou C."/>
            <person name="Zhu D."/>
            <person name="Muzny D."/>
            <person name="Worley K."/>
            <person name="Gibbs R."/>
        </authorList>
    </citation>
    <scope>NUCLEOTIDE SEQUENCE [LARGE SCALE GENOMIC DNA]</scope>
    <source>
        <strain evidence="3 4">ATCC 49030</strain>
    </source>
</reference>
<evidence type="ECO:0000259" key="2">
    <source>
        <dbReference type="Pfam" id="PF20906"/>
    </source>
</evidence>
<dbReference type="InterPro" id="IPR027479">
    <property type="entry name" value="S-Me-THD_N_sf"/>
</dbReference>
<dbReference type="Pfam" id="PF06032">
    <property type="entry name" value="S-Me-THD_N"/>
    <property type="match status" value="1"/>
</dbReference>
<sequence>MAWTLDIEHLEDLARGAAFLGTGGGGDPYIGRLLVEQAIEKNGPITILDPEELDDDVCVIPTAQMGAPSVIMERIPAGNECELSLKALEEHLGRKADATMPIECGGINSMIPLLVGAQKRMPVVDADGMGRAFPELQMETFAVYGVSGSPLAIGDERGHSVIIDAKTDNKRMEDLARAMTVQLGGASHIAEYAMTGEEVKRTAVPRTLSLALAAGRALRESHARRSDPVEMLQTAFSTTLYSHVRELYVGKIVDVERRVESGFTRGRARIQSDGASPMEIEFQNENLIAKAGDTILASVPDLICVIEGDTFEPITTERLRYGQRVRVVGVSTPEMMRTPEALAVFGPQGFGLDVDFIPVEERAGQSS</sequence>
<dbReference type="STRING" id="585530.HMPREF0183_2069"/>
<dbReference type="eggNOG" id="COG3535">
    <property type="taxonomic scope" value="Bacteria"/>
</dbReference>
<dbReference type="AlphaFoldDB" id="D4YQ59"/>
<comment type="caution">
    <text evidence="3">The sequence shown here is derived from an EMBL/GenBank/DDBJ whole genome shotgun (WGS) entry which is preliminary data.</text>
</comment>
<evidence type="ECO:0000259" key="1">
    <source>
        <dbReference type="Pfam" id="PF06032"/>
    </source>
</evidence>
<dbReference type="RefSeq" id="WP_005885734.1">
    <property type="nucleotide sequence ID" value="NZ_ADNU01000069.1"/>
</dbReference>
<keyword evidence="4" id="KW-1185">Reference proteome</keyword>
<dbReference type="InterPro" id="IPR010318">
    <property type="entry name" value="S-Me-THD_N"/>
</dbReference>
<proteinExistence type="predicted"/>
<dbReference type="EMBL" id="ADNU01000069">
    <property type="protein sequence ID" value="EFG46624.1"/>
    <property type="molecule type" value="Genomic_DNA"/>
</dbReference>
<name>D4YQ59_9MICO</name>
<protein>
    <recommendedName>
        <fullName evidence="5">DUF917 domain-containing protein</fullName>
    </recommendedName>
</protein>
<dbReference type="OrthoDB" id="3170437at2"/>
<dbReference type="Gene3D" id="2.40.390.10">
    <property type="entry name" value="CV3147-like"/>
    <property type="match status" value="1"/>
</dbReference>
<dbReference type="InterPro" id="IPR048350">
    <property type="entry name" value="S-Me-THD-like_C"/>
</dbReference>
<dbReference type="Pfam" id="PF20906">
    <property type="entry name" value="S-Me-THD_C"/>
    <property type="match status" value="1"/>
</dbReference>
<gene>
    <name evidence="3" type="ORF">HMPREF0183_2069</name>
</gene>
<dbReference type="Gene3D" id="3.40.1610.10">
    <property type="entry name" value="CV3147-like domain"/>
    <property type="match status" value="1"/>
</dbReference>
<organism evidence="3 4">
    <name type="scientific">Brevibacterium mcbrellneri ATCC 49030</name>
    <dbReference type="NCBI Taxonomy" id="585530"/>
    <lineage>
        <taxon>Bacteria</taxon>
        <taxon>Bacillati</taxon>
        <taxon>Actinomycetota</taxon>
        <taxon>Actinomycetes</taxon>
        <taxon>Micrococcales</taxon>
        <taxon>Brevibacteriaceae</taxon>
        <taxon>Brevibacterium</taxon>
    </lineage>
</organism>
<evidence type="ECO:0008006" key="5">
    <source>
        <dbReference type="Google" id="ProtNLM"/>
    </source>
</evidence>
<evidence type="ECO:0000313" key="3">
    <source>
        <dbReference type="EMBL" id="EFG46624.1"/>
    </source>
</evidence>
<dbReference type="Proteomes" id="UP000005714">
    <property type="component" value="Unassembled WGS sequence"/>
</dbReference>
<dbReference type="InterPro" id="IPR024071">
    <property type="entry name" value="S-Me-THD_C_sf"/>
</dbReference>
<dbReference type="SUPFAM" id="SSF160991">
    <property type="entry name" value="CV3147-like"/>
    <property type="match status" value="1"/>
</dbReference>
<accession>D4YQ59</accession>
<evidence type="ECO:0000313" key="4">
    <source>
        <dbReference type="Proteomes" id="UP000005714"/>
    </source>
</evidence>
<feature type="domain" description="S-Me-THD N-terminal" evidence="1">
    <location>
        <begin position="9"/>
        <end position="164"/>
    </location>
</feature>
<feature type="domain" description="S-Me-THD-like C-terminal" evidence="2">
    <location>
        <begin position="168"/>
        <end position="359"/>
    </location>
</feature>